<evidence type="ECO:0000313" key="2">
    <source>
        <dbReference type="Proteomes" id="UP000029499"/>
    </source>
</evidence>
<dbReference type="KEGG" id="prh:LT40_15690"/>
<evidence type="ECO:0000313" key="1">
    <source>
        <dbReference type="EMBL" id="AIS18748.1"/>
    </source>
</evidence>
<accession>A0A089YQJ6</accession>
<sequence length="59" mass="7082">MHRVDPYLKWACRKKIIVFVIYLPNRSLDIGGARYPMPFQRRYFSLKLLTIFSMNMVSV</sequence>
<proteinExistence type="predicted"/>
<dbReference type="EMBL" id="CP009533">
    <property type="protein sequence ID" value="AIS18748.1"/>
    <property type="molecule type" value="Genomic_DNA"/>
</dbReference>
<keyword evidence="2" id="KW-1185">Reference proteome</keyword>
<dbReference type="Proteomes" id="UP000029499">
    <property type="component" value="Chromosome"/>
</dbReference>
<reference evidence="1 2" key="1">
    <citation type="journal article" date="2015" name="J. Biotechnol.">
        <title>Complete genome sequence of Pseudomonas rhizosphaerae IH5T (=DSM 16299T), a phosphate-solubilizing rhizobacterium for bacterial biofertilizer.</title>
        <authorList>
            <person name="Kwak Y."/>
            <person name="Jung B.K."/>
            <person name="Shin J.H."/>
        </authorList>
    </citation>
    <scope>NUCLEOTIDE SEQUENCE [LARGE SCALE GENOMIC DNA]</scope>
    <source>
        <strain evidence="1">DSM 16299</strain>
    </source>
</reference>
<gene>
    <name evidence="1" type="ORF">LT40_15690</name>
</gene>
<protein>
    <submittedName>
        <fullName evidence="1">Uncharacterized protein</fullName>
    </submittedName>
</protein>
<dbReference type="AlphaFoldDB" id="A0A089YQJ6"/>
<organism evidence="1 2">
    <name type="scientific">Pseudomonas rhizosphaerae</name>
    <dbReference type="NCBI Taxonomy" id="216142"/>
    <lineage>
        <taxon>Bacteria</taxon>
        <taxon>Pseudomonadati</taxon>
        <taxon>Pseudomonadota</taxon>
        <taxon>Gammaproteobacteria</taxon>
        <taxon>Pseudomonadales</taxon>
        <taxon>Pseudomonadaceae</taxon>
        <taxon>Pseudomonas</taxon>
    </lineage>
</organism>
<dbReference type="HOGENOM" id="CLU_2957229_0_0_6"/>
<name>A0A089YQJ6_9PSED</name>